<dbReference type="EMBL" id="BGPR01055786">
    <property type="protein sequence ID" value="GBO32329.1"/>
    <property type="molecule type" value="Genomic_DNA"/>
</dbReference>
<reference evidence="1 2" key="1">
    <citation type="journal article" date="2019" name="Sci. Rep.">
        <title>Orb-weaving spider Araneus ventricosus genome elucidates the spidroin gene catalogue.</title>
        <authorList>
            <person name="Kono N."/>
            <person name="Nakamura H."/>
            <person name="Ohtoshi R."/>
            <person name="Moran D.A.P."/>
            <person name="Shinohara A."/>
            <person name="Yoshida Y."/>
            <person name="Fujiwara M."/>
            <person name="Mori M."/>
            <person name="Tomita M."/>
            <person name="Arakawa K."/>
        </authorList>
    </citation>
    <scope>NUCLEOTIDE SEQUENCE [LARGE SCALE GENOMIC DNA]</scope>
</reference>
<gene>
    <name evidence="1" type="ORF">AVEN_261198_1</name>
</gene>
<accession>A0A4Y2W4M6</accession>
<organism evidence="1 2">
    <name type="scientific">Araneus ventricosus</name>
    <name type="common">Orbweaver spider</name>
    <name type="synonym">Epeira ventricosa</name>
    <dbReference type="NCBI Taxonomy" id="182803"/>
    <lineage>
        <taxon>Eukaryota</taxon>
        <taxon>Metazoa</taxon>
        <taxon>Ecdysozoa</taxon>
        <taxon>Arthropoda</taxon>
        <taxon>Chelicerata</taxon>
        <taxon>Arachnida</taxon>
        <taxon>Araneae</taxon>
        <taxon>Araneomorphae</taxon>
        <taxon>Entelegynae</taxon>
        <taxon>Araneoidea</taxon>
        <taxon>Araneidae</taxon>
        <taxon>Araneus</taxon>
    </lineage>
</organism>
<evidence type="ECO:0000313" key="2">
    <source>
        <dbReference type="Proteomes" id="UP000499080"/>
    </source>
</evidence>
<comment type="caution">
    <text evidence="1">The sequence shown here is derived from an EMBL/GenBank/DDBJ whole genome shotgun (WGS) entry which is preliminary data.</text>
</comment>
<keyword evidence="2" id="KW-1185">Reference proteome</keyword>
<sequence length="84" mass="9459">MRVIGGYRYFELSDDEEEGQLSWHPLQTPYQHQQGGHLCTSHVDLASAGHTRDDGYSVELGFKAWKPPALRLRFLPLGCTAAPF</sequence>
<dbReference type="Proteomes" id="UP000499080">
    <property type="component" value="Unassembled WGS sequence"/>
</dbReference>
<proteinExistence type="predicted"/>
<evidence type="ECO:0000313" key="1">
    <source>
        <dbReference type="EMBL" id="GBO32329.1"/>
    </source>
</evidence>
<dbReference type="AlphaFoldDB" id="A0A4Y2W4M6"/>
<name>A0A4Y2W4M6_ARAVE</name>
<protein>
    <submittedName>
        <fullName evidence="1">Uncharacterized protein</fullName>
    </submittedName>
</protein>